<reference evidence="8 9" key="1">
    <citation type="submission" date="2021-03" db="EMBL/GenBank/DDBJ databases">
        <title>Genomic Encyclopedia of Type Strains, Phase IV (KMG-IV): sequencing the most valuable type-strain genomes for metagenomic binning, comparative biology and taxonomic classification.</title>
        <authorList>
            <person name="Goeker M."/>
        </authorList>
    </citation>
    <scope>NUCLEOTIDE SEQUENCE [LARGE SCALE GENOMIC DNA]</scope>
    <source>
        <strain evidence="8 9">DSM 24004</strain>
    </source>
</reference>
<dbReference type="PANTHER" id="PTHR30429">
    <property type="entry name" value="D-METHIONINE-BINDING LIPOPROTEIN METQ"/>
    <property type="match status" value="1"/>
</dbReference>
<keyword evidence="9" id="KW-1185">Reference proteome</keyword>
<feature type="chain" id="PRO_5047487270" description="Lipoprotein" evidence="7">
    <location>
        <begin position="23"/>
        <end position="276"/>
    </location>
</feature>
<protein>
    <recommendedName>
        <fullName evidence="6">Lipoprotein</fullName>
    </recommendedName>
</protein>
<evidence type="ECO:0000256" key="3">
    <source>
        <dbReference type="ARBA" id="ARBA00023136"/>
    </source>
</evidence>
<dbReference type="PIRSF" id="PIRSF002854">
    <property type="entry name" value="MetQ"/>
    <property type="match status" value="1"/>
</dbReference>
<gene>
    <name evidence="8" type="ORF">J2Z76_000181</name>
</gene>
<accession>A0ABS4G9F9</accession>
<organism evidence="8 9">
    <name type="scientific">Sedimentibacter acidaminivorans</name>
    <dbReference type="NCBI Taxonomy" id="913099"/>
    <lineage>
        <taxon>Bacteria</taxon>
        <taxon>Bacillati</taxon>
        <taxon>Bacillota</taxon>
        <taxon>Tissierellia</taxon>
        <taxon>Sedimentibacter</taxon>
    </lineage>
</organism>
<evidence type="ECO:0000256" key="7">
    <source>
        <dbReference type="SAM" id="SignalP"/>
    </source>
</evidence>
<comment type="similarity">
    <text evidence="6">Belongs to the nlpA lipoprotein family.</text>
</comment>
<keyword evidence="5 6" id="KW-0449">Lipoprotein</keyword>
<evidence type="ECO:0000256" key="4">
    <source>
        <dbReference type="ARBA" id="ARBA00023139"/>
    </source>
</evidence>
<comment type="subcellular location">
    <subcellularLocation>
        <location evidence="1">Membrane</location>
        <topology evidence="1">Lipid-anchor</topology>
    </subcellularLocation>
</comment>
<dbReference type="Proteomes" id="UP001519342">
    <property type="component" value="Unassembled WGS sequence"/>
</dbReference>
<name>A0ABS4G9F9_9FIRM</name>
<evidence type="ECO:0000256" key="6">
    <source>
        <dbReference type="PIRNR" id="PIRNR002854"/>
    </source>
</evidence>
<dbReference type="InterPro" id="IPR004872">
    <property type="entry name" value="Lipoprotein_NlpA"/>
</dbReference>
<dbReference type="Gene3D" id="3.40.190.10">
    <property type="entry name" value="Periplasmic binding protein-like II"/>
    <property type="match status" value="2"/>
</dbReference>
<dbReference type="RefSeq" id="WP_209510097.1">
    <property type="nucleotide sequence ID" value="NZ_JAGGKS010000001.1"/>
</dbReference>
<keyword evidence="4" id="KW-0564">Palmitate</keyword>
<feature type="signal peptide" evidence="7">
    <location>
        <begin position="1"/>
        <end position="22"/>
    </location>
</feature>
<comment type="caution">
    <text evidence="8">The sequence shown here is derived from an EMBL/GenBank/DDBJ whole genome shotgun (WGS) entry which is preliminary data.</text>
</comment>
<dbReference type="SUPFAM" id="SSF53850">
    <property type="entry name" value="Periplasmic binding protein-like II"/>
    <property type="match status" value="1"/>
</dbReference>
<evidence type="ECO:0000313" key="8">
    <source>
        <dbReference type="EMBL" id="MBP1924328.1"/>
    </source>
</evidence>
<evidence type="ECO:0000256" key="5">
    <source>
        <dbReference type="ARBA" id="ARBA00023288"/>
    </source>
</evidence>
<proteinExistence type="inferred from homology"/>
<evidence type="ECO:0000313" key="9">
    <source>
        <dbReference type="Proteomes" id="UP001519342"/>
    </source>
</evidence>
<sequence>MKKLILVLVLILSILAVGCSSKENKNADNSNSNGEEVTVVRVGLTGSDSKVWNHVKEEAAKENIDIELIFFDSYPLPNAALDSGEIELNAFQHYIYLNKEAEQHGYELSVIGETFFAPLGLYSKQIQNIEELEDGATIVIPDDVTNGGRALLLLQANDLINVNPAAGNTPTIKDIENPRSFKIVELAATNIPASLEEVPLAVINSGVATDAGYIPTQDAIVLENAKPGENPYINIIVARTEDKDNEVYNRIVEIYQTDATKAVIEEDSKGSSIPVW</sequence>
<dbReference type="EMBL" id="JAGGKS010000001">
    <property type="protein sequence ID" value="MBP1924328.1"/>
    <property type="molecule type" value="Genomic_DNA"/>
</dbReference>
<evidence type="ECO:0000256" key="2">
    <source>
        <dbReference type="ARBA" id="ARBA00022729"/>
    </source>
</evidence>
<keyword evidence="2 7" id="KW-0732">Signal</keyword>
<dbReference type="PANTHER" id="PTHR30429:SF3">
    <property type="entry name" value="LIPOPROTEIN"/>
    <property type="match status" value="1"/>
</dbReference>
<dbReference type="PROSITE" id="PS51257">
    <property type="entry name" value="PROKAR_LIPOPROTEIN"/>
    <property type="match status" value="1"/>
</dbReference>
<evidence type="ECO:0000256" key="1">
    <source>
        <dbReference type="ARBA" id="ARBA00004635"/>
    </source>
</evidence>
<dbReference type="Pfam" id="PF03180">
    <property type="entry name" value="Lipoprotein_9"/>
    <property type="match status" value="1"/>
</dbReference>
<keyword evidence="3" id="KW-0472">Membrane</keyword>